<keyword evidence="10" id="KW-1185">Reference proteome</keyword>
<dbReference type="PANTHER" id="PTHR30252">
    <property type="entry name" value="INNER MEMBRANE PEPTIDE TRANSPORTER"/>
    <property type="match status" value="1"/>
</dbReference>
<feature type="transmembrane region" description="Helical" evidence="7">
    <location>
        <begin position="297"/>
        <end position="320"/>
    </location>
</feature>
<evidence type="ECO:0000259" key="8">
    <source>
        <dbReference type="Pfam" id="PF02554"/>
    </source>
</evidence>
<keyword evidence="5 7" id="KW-1133">Transmembrane helix</keyword>
<feature type="transmembrane region" description="Helical" evidence="7">
    <location>
        <begin position="129"/>
        <end position="154"/>
    </location>
</feature>
<dbReference type="GO" id="GO:0009267">
    <property type="term" value="P:cellular response to starvation"/>
    <property type="evidence" value="ECO:0007669"/>
    <property type="project" value="InterPro"/>
</dbReference>
<feature type="transmembrane region" description="Helical" evidence="7">
    <location>
        <begin position="470"/>
        <end position="491"/>
    </location>
</feature>
<evidence type="ECO:0000313" key="10">
    <source>
        <dbReference type="Proteomes" id="UP000318741"/>
    </source>
</evidence>
<feature type="transmembrane region" description="Helical" evidence="7">
    <location>
        <begin position="563"/>
        <end position="581"/>
    </location>
</feature>
<feature type="transmembrane region" description="Helical" evidence="7">
    <location>
        <begin position="340"/>
        <end position="361"/>
    </location>
</feature>
<evidence type="ECO:0000313" key="9">
    <source>
        <dbReference type="EMBL" id="QDT15927.1"/>
    </source>
</evidence>
<dbReference type="Pfam" id="PF02554">
    <property type="entry name" value="CstA"/>
    <property type="match status" value="1"/>
</dbReference>
<dbReference type="RefSeq" id="WP_145358821.1">
    <property type="nucleotide sequence ID" value="NZ_CP036265.1"/>
</dbReference>
<organism evidence="9 10">
    <name type="scientific">Alienimonas californiensis</name>
    <dbReference type="NCBI Taxonomy" id="2527989"/>
    <lineage>
        <taxon>Bacteria</taxon>
        <taxon>Pseudomonadati</taxon>
        <taxon>Planctomycetota</taxon>
        <taxon>Planctomycetia</taxon>
        <taxon>Planctomycetales</taxon>
        <taxon>Planctomycetaceae</taxon>
        <taxon>Alienimonas</taxon>
    </lineage>
</organism>
<evidence type="ECO:0000256" key="2">
    <source>
        <dbReference type="ARBA" id="ARBA00007755"/>
    </source>
</evidence>
<evidence type="ECO:0000256" key="1">
    <source>
        <dbReference type="ARBA" id="ARBA00004651"/>
    </source>
</evidence>
<comment type="subcellular location">
    <subcellularLocation>
        <location evidence="1">Cell membrane</location>
        <topology evidence="1">Multi-pass membrane protein</topology>
    </subcellularLocation>
</comment>
<evidence type="ECO:0000256" key="5">
    <source>
        <dbReference type="ARBA" id="ARBA00022989"/>
    </source>
</evidence>
<feature type="transmembrane region" description="Helical" evidence="7">
    <location>
        <begin position="185"/>
        <end position="205"/>
    </location>
</feature>
<comment type="similarity">
    <text evidence="2">Belongs to the peptide transporter carbon starvation (CstA) (TC 2.A.114) family.</text>
</comment>
<keyword evidence="3" id="KW-1003">Cell membrane</keyword>
<sequence length="602" mass="62454">MSVLVVLLGSAAGLGLAYVVLGRWLSHVFGVDANAVVPSIAKEDGQDFVPTRRWVVFAHHFTSIAGTGPIVGPAVAVFWGWLPALVWVLVGSVLVGAVHDFGSLVVSLKNGGATVGEAAGRLISPRARWLFLSVLWLALTVVLGVFGLVIASVFGLYPESVLPVWAAMPLAILLGRSLKSGGSLTVPVVGGLAILLGCVWLGATYLPVDLAEILPAMGLDSWNPVVVWTVLLLAYCYAASVMPVGLLLQPRDLLNSGLLFLTMAALVVGAGVAGVTGDASLDSAPMIVTAEARPFDAPAILPFLFVTVACGACSGFHCLVASGTSSKQVKSELDARPVGYGAMLCEAFLAVLVILACTAGLGMNAVGPTGEAFASGRAAWEATYVPGGSWASFRLPQMIGAFVAGGANFLQEIGIPAWFGVGLIATTVAGFAATTLDSATRLQRYVVQELAGGLAEKAPIFSVFTGRHPATLIAVLAGGAIALIRAPGLGYGTGGLILWPLFGATNQLLAGLAFLVIAFYLHRRRKPVLWLVPAALLMVAVPAWAMAVQVFAPETGWIAQENWLLTAMGVAVLLLEGWVLIEAVRMWPRVPRAEVAPSATAA</sequence>
<dbReference type="OrthoDB" id="9761224at2"/>
<dbReference type="EMBL" id="CP036265">
    <property type="protein sequence ID" value="QDT15927.1"/>
    <property type="molecule type" value="Genomic_DNA"/>
</dbReference>
<dbReference type="PANTHER" id="PTHR30252:SF0">
    <property type="entry name" value="PEPTIDE TRANSPORTER CSTA"/>
    <property type="match status" value="1"/>
</dbReference>
<reference evidence="9 10" key="1">
    <citation type="submission" date="2019-02" db="EMBL/GenBank/DDBJ databases">
        <title>Deep-cultivation of Planctomycetes and their phenomic and genomic characterization uncovers novel biology.</title>
        <authorList>
            <person name="Wiegand S."/>
            <person name="Jogler M."/>
            <person name="Boedeker C."/>
            <person name="Pinto D."/>
            <person name="Vollmers J."/>
            <person name="Rivas-Marin E."/>
            <person name="Kohn T."/>
            <person name="Peeters S.H."/>
            <person name="Heuer A."/>
            <person name="Rast P."/>
            <person name="Oberbeckmann S."/>
            <person name="Bunk B."/>
            <person name="Jeske O."/>
            <person name="Meyerdierks A."/>
            <person name="Storesund J.E."/>
            <person name="Kallscheuer N."/>
            <person name="Luecker S."/>
            <person name="Lage O.M."/>
            <person name="Pohl T."/>
            <person name="Merkel B.J."/>
            <person name="Hornburger P."/>
            <person name="Mueller R.-W."/>
            <person name="Bruemmer F."/>
            <person name="Labrenz M."/>
            <person name="Spormann A.M."/>
            <person name="Op den Camp H."/>
            <person name="Overmann J."/>
            <person name="Amann R."/>
            <person name="Jetten M.S.M."/>
            <person name="Mascher T."/>
            <person name="Medema M.H."/>
            <person name="Devos D.P."/>
            <person name="Kaster A.-K."/>
            <person name="Ovreas L."/>
            <person name="Rohde M."/>
            <person name="Galperin M.Y."/>
            <person name="Jogler C."/>
        </authorList>
    </citation>
    <scope>NUCLEOTIDE SEQUENCE [LARGE SCALE GENOMIC DNA]</scope>
    <source>
        <strain evidence="9 10">CA12</strain>
    </source>
</reference>
<feature type="transmembrane region" description="Helical" evidence="7">
    <location>
        <begin position="84"/>
        <end position="108"/>
    </location>
</feature>
<feature type="transmembrane region" description="Helical" evidence="7">
    <location>
        <begin position="258"/>
        <end position="277"/>
    </location>
</feature>
<feature type="transmembrane region" description="Helical" evidence="7">
    <location>
        <begin position="415"/>
        <end position="436"/>
    </location>
</feature>
<feature type="transmembrane region" description="Helical" evidence="7">
    <location>
        <begin position="160"/>
        <end position="178"/>
    </location>
</feature>
<keyword evidence="6 7" id="KW-0472">Membrane</keyword>
<accession>A0A517P977</accession>
<dbReference type="InterPro" id="IPR003706">
    <property type="entry name" value="CstA_N"/>
</dbReference>
<dbReference type="AlphaFoldDB" id="A0A517P977"/>
<evidence type="ECO:0000256" key="3">
    <source>
        <dbReference type="ARBA" id="ARBA00022475"/>
    </source>
</evidence>
<name>A0A517P977_9PLAN</name>
<protein>
    <submittedName>
        <fullName evidence="9">Carbon starvation protein A</fullName>
    </submittedName>
</protein>
<gene>
    <name evidence="9" type="primary">cstA</name>
    <name evidence="9" type="ORF">CA12_20250</name>
</gene>
<dbReference type="KEGG" id="acaf:CA12_20250"/>
<feature type="transmembrane region" description="Helical" evidence="7">
    <location>
        <begin position="497"/>
        <end position="521"/>
    </location>
</feature>
<evidence type="ECO:0000256" key="6">
    <source>
        <dbReference type="ARBA" id="ARBA00023136"/>
    </source>
</evidence>
<dbReference type="Proteomes" id="UP000318741">
    <property type="component" value="Chromosome"/>
</dbReference>
<keyword evidence="4 7" id="KW-0812">Transmembrane</keyword>
<feature type="transmembrane region" description="Helical" evidence="7">
    <location>
        <begin position="528"/>
        <end position="551"/>
    </location>
</feature>
<feature type="transmembrane region" description="Helical" evidence="7">
    <location>
        <begin position="225"/>
        <end position="246"/>
    </location>
</feature>
<evidence type="ECO:0000256" key="4">
    <source>
        <dbReference type="ARBA" id="ARBA00022692"/>
    </source>
</evidence>
<dbReference type="GO" id="GO:0005886">
    <property type="term" value="C:plasma membrane"/>
    <property type="evidence" value="ECO:0007669"/>
    <property type="project" value="UniProtKB-SubCell"/>
</dbReference>
<dbReference type="InterPro" id="IPR051605">
    <property type="entry name" value="CstA"/>
</dbReference>
<evidence type="ECO:0000256" key="7">
    <source>
        <dbReference type="SAM" id="Phobius"/>
    </source>
</evidence>
<proteinExistence type="inferred from homology"/>
<feature type="domain" description="CstA N-terminal" evidence="8">
    <location>
        <begin position="6"/>
        <end position="539"/>
    </location>
</feature>